<feature type="transmembrane region" description="Helical" evidence="2">
    <location>
        <begin position="7"/>
        <end position="23"/>
    </location>
</feature>
<keyword evidence="2" id="KW-0472">Membrane</keyword>
<dbReference type="EMBL" id="JAUSWJ010000001">
    <property type="protein sequence ID" value="MDQ0517288.1"/>
    <property type="molecule type" value="Genomic_DNA"/>
</dbReference>
<keyword evidence="2" id="KW-0812">Transmembrane</keyword>
<feature type="compositionally biased region" description="Pro residues" evidence="1">
    <location>
        <begin position="143"/>
        <end position="169"/>
    </location>
</feature>
<organism evidence="3 4">
    <name type="scientific">Kaistia geumhonensis</name>
    <dbReference type="NCBI Taxonomy" id="410839"/>
    <lineage>
        <taxon>Bacteria</taxon>
        <taxon>Pseudomonadati</taxon>
        <taxon>Pseudomonadota</taxon>
        <taxon>Alphaproteobacteria</taxon>
        <taxon>Hyphomicrobiales</taxon>
        <taxon>Kaistiaceae</taxon>
        <taxon>Kaistia</taxon>
    </lineage>
</organism>
<protein>
    <submittedName>
        <fullName evidence="3">Uncharacterized protein</fullName>
    </submittedName>
</protein>
<keyword evidence="2" id="KW-1133">Transmembrane helix</keyword>
<evidence type="ECO:0000256" key="2">
    <source>
        <dbReference type="SAM" id="Phobius"/>
    </source>
</evidence>
<keyword evidence="4" id="KW-1185">Reference proteome</keyword>
<dbReference type="RefSeq" id="WP_266278544.1">
    <property type="nucleotide sequence ID" value="NZ_JAPKNF010000001.1"/>
</dbReference>
<feature type="region of interest" description="Disordered" evidence="1">
    <location>
        <begin position="116"/>
        <end position="169"/>
    </location>
</feature>
<evidence type="ECO:0000256" key="1">
    <source>
        <dbReference type="SAM" id="MobiDB-lite"/>
    </source>
</evidence>
<evidence type="ECO:0000313" key="3">
    <source>
        <dbReference type="EMBL" id="MDQ0517288.1"/>
    </source>
</evidence>
<evidence type="ECO:0000313" key="4">
    <source>
        <dbReference type="Proteomes" id="UP001223743"/>
    </source>
</evidence>
<proteinExistence type="predicted"/>
<gene>
    <name evidence="3" type="ORF">QO015_002901</name>
</gene>
<sequence>MFDLIRLAFLYCLFGAGILFVQINNTPCRAPVVLDDGASPPLGPPIDLIRLGADRDYAMRLGKAVVFWLPRLVDLVGIRGMPFPDYLFGSVCRSTEAQPPPAAPMLPVVPQLPAVPQSPAATQARAPVQPPVPPGRLAQPQPYAAPMPQPPLPPEPLPPPTPLPRPRGG</sequence>
<accession>A0ABU0M948</accession>
<feature type="compositionally biased region" description="Low complexity" evidence="1">
    <location>
        <begin position="116"/>
        <end position="127"/>
    </location>
</feature>
<comment type="caution">
    <text evidence="3">The sequence shown here is derived from an EMBL/GenBank/DDBJ whole genome shotgun (WGS) entry which is preliminary data.</text>
</comment>
<name>A0ABU0M948_9HYPH</name>
<reference evidence="3 4" key="1">
    <citation type="submission" date="2023-07" db="EMBL/GenBank/DDBJ databases">
        <title>Genomic Encyclopedia of Type Strains, Phase IV (KMG-IV): sequencing the most valuable type-strain genomes for metagenomic binning, comparative biology and taxonomic classification.</title>
        <authorList>
            <person name="Goeker M."/>
        </authorList>
    </citation>
    <scope>NUCLEOTIDE SEQUENCE [LARGE SCALE GENOMIC DNA]</scope>
    <source>
        <strain evidence="3 4">B1-1</strain>
    </source>
</reference>
<dbReference type="Proteomes" id="UP001223743">
    <property type="component" value="Unassembled WGS sequence"/>
</dbReference>